<dbReference type="HOGENOM" id="CLU_097913_0_0_5"/>
<keyword evidence="3" id="KW-1185">Reference proteome</keyword>
<dbReference type="KEGG" id="mmr:Mmar10_0195"/>
<feature type="domain" description="Formyl transferase N-terminal" evidence="1">
    <location>
        <begin position="63"/>
        <end position="126"/>
    </location>
</feature>
<dbReference type="EMBL" id="CP000449">
    <property type="protein sequence ID" value="ABI64491.1"/>
    <property type="molecule type" value="Genomic_DNA"/>
</dbReference>
<dbReference type="RefSeq" id="WP_011642138.1">
    <property type="nucleotide sequence ID" value="NC_008347.1"/>
</dbReference>
<dbReference type="OrthoDB" id="9788208at2"/>
<name>Q0AT96_MARMM</name>
<dbReference type="eggNOG" id="COG0223">
    <property type="taxonomic scope" value="Bacteria"/>
</dbReference>
<dbReference type="SUPFAM" id="SSF53328">
    <property type="entry name" value="Formyltransferase"/>
    <property type="match status" value="1"/>
</dbReference>
<organism evidence="2 3">
    <name type="scientific">Maricaulis maris (strain MCS10)</name>
    <name type="common">Caulobacter maris</name>
    <dbReference type="NCBI Taxonomy" id="394221"/>
    <lineage>
        <taxon>Bacteria</taxon>
        <taxon>Pseudomonadati</taxon>
        <taxon>Pseudomonadota</taxon>
        <taxon>Alphaproteobacteria</taxon>
        <taxon>Maricaulales</taxon>
        <taxon>Maricaulaceae</taxon>
        <taxon>Maricaulis</taxon>
    </lineage>
</organism>
<sequence length="230" mass="26073">MSVQQNRSVILLTNEQEKPHFEIFLRRQNPALEVVFCDTLESLSSEVDRRSGHVRLIAFLTDLIVPKPILEQLVLTPYNIHPGPPEYPGSHPESFAIWNEAQRYGVTAHEMKERVDEGPIVLLDTFDMPSLPVRGDLADRTYAHAVNLFSVLGTHCAVNDNDLPRLPVHWSGIKRTNADFHRLCMQPAGLLPADQDRLVRACAEDVIAPRLSERHHDSDLLAFQTDMLLF</sequence>
<dbReference type="AlphaFoldDB" id="Q0AT96"/>
<dbReference type="InterPro" id="IPR036477">
    <property type="entry name" value="Formyl_transf_N_sf"/>
</dbReference>
<accession>Q0AT96</accession>
<dbReference type="STRING" id="394221.Mmar10_0195"/>
<evidence type="ECO:0000313" key="2">
    <source>
        <dbReference type="EMBL" id="ABI64491.1"/>
    </source>
</evidence>
<dbReference type="Proteomes" id="UP000001964">
    <property type="component" value="Chromosome"/>
</dbReference>
<reference evidence="2 3" key="1">
    <citation type="submission" date="2006-08" db="EMBL/GenBank/DDBJ databases">
        <title>Complete sequence of Maricaulis maris MCS10.</title>
        <authorList>
            <consortium name="US DOE Joint Genome Institute"/>
            <person name="Copeland A."/>
            <person name="Lucas S."/>
            <person name="Lapidus A."/>
            <person name="Barry K."/>
            <person name="Detter J.C."/>
            <person name="Glavina del Rio T."/>
            <person name="Hammon N."/>
            <person name="Israni S."/>
            <person name="Dalin E."/>
            <person name="Tice H."/>
            <person name="Pitluck S."/>
            <person name="Saunders E."/>
            <person name="Brettin T."/>
            <person name="Bruce D."/>
            <person name="Han C."/>
            <person name="Tapia R."/>
            <person name="Gilna P."/>
            <person name="Schmutz J."/>
            <person name="Larimer F."/>
            <person name="Land M."/>
            <person name="Hauser L."/>
            <person name="Kyrpides N."/>
            <person name="Mikhailova N."/>
            <person name="Viollier P."/>
            <person name="Stephens C."/>
            <person name="Richardson P."/>
        </authorList>
    </citation>
    <scope>NUCLEOTIDE SEQUENCE [LARGE SCALE GENOMIC DNA]</scope>
    <source>
        <strain evidence="2 3">MCS10</strain>
    </source>
</reference>
<gene>
    <name evidence="2" type="ordered locus">Mmar10_0195</name>
</gene>
<protein>
    <recommendedName>
        <fullName evidence="1">Formyl transferase N-terminal domain-containing protein</fullName>
    </recommendedName>
</protein>
<dbReference type="Pfam" id="PF00551">
    <property type="entry name" value="Formyl_trans_N"/>
    <property type="match status" value="1"/>
</dbReference>
<dbReference type="Gene3D" id="3.40.50.12230">
    <property type="match status" value="1"/>
</dbReference>
<evidence type="ECO:0000259" key="1">
    <source>
        <dbReference type="Pfam" id="PF00551"/>
    </source>
</evidence>
<dbReference type="InterPro" id="IPR002376">
    <property type="entry name" value="Formyl_transf_N"/>
</dbReference>
<evidence type="ECO:0000313" key="3">
    <source>
        <dbReference type="Proteomes" id="UP000001964"/>
    </source>
</evidence>
<proteinExistence type="predicted"/>